<keyword evidence="2" id="KW-1185">Reference proteome</keyword>
<dbReference type="Proteomes" id="UP000269945">
    <property type="component" value="Unassembled WGS sequence"/>
</dbReference>
<proteinExistence type="predicted"/>
<evidence type="ECO:0000313" key="2">
    <source>
        <dbReference type="Proteomes" id="UP000269945"/>
    </source>
</evidence>
<organism evidence="1 2">
    <name type="scientific">Gulo gulo</name>
    <name type="common">Wolverine</name>
    <name type="synonym">Gluton</name>
    <dbReference type="NCBI Taxonomy" id="48420"/>
    <lineage>
        <taxon>Eukaryota</taxon>
        <taxon>Metazoa</taxon>
        <taxon>Chordata</taxon>
        <taxon>Craniata</taxon>
        <taxon>Vertebrata</taxon>
        <taxon>Euteleostomi</taxon>
        <taxon>Mammalia</taxon>
        <taxon>Eutheria</taxon>
        <taxon>Laurasiatheria</taxon>
        <taxon>Carnivora</taxon>
        <taxon>Caniformia</taxon>
        <taxon>Musteloidea</taxon>
        <taxon>Mustelidae</taxon>
        <taxon>Guloninae</taxon>
        <taxon>Gulo</taxon>
    </lineage>
</organism>
<gene>
    <name evidence="1" type="ORF">BN2614_LOCUS1</name>
</gene>
<dbReference type="PANTHER" id="PTHR44525:SF1">
    <property type="entry name" value="WD REPEAT-CONTAINING PROTEIN 27"/>
    <property type="match status" value="1"/>
</dbReference>
<comment type="caution">
    <text evidence="1">The sequence shown here is derived from an EMBL/GenBank/DDBJ whole genome shotgun (WGS) entry which is preliminary data.</text>
</comment>
<sequence length="126" mass="13434">MEDAQGILCADVNCLGDVVTEKGLVASKEPVAHVQLACSTQYCAFPVDGNMLCVWSTEDPSYQVSRKSCVCFLRSDDMGSLALTCPLLGRCPGDSAPGNSRTSCRRNANTVPGVAFQKVNCLESPR</sequence>
<protein>
    <submittedName>
        <fullName evidence="1">Uncharacterized protein</fullName>
    </submittedName>
</protein>
<dbReference type="AlphaFoldDB" id="A0A9X9LRJ3"/>
<reference evidence="1 2" key="1">
    <citation type="submission" date="2018-10" db="EMBL/GenBank/DDBJ databases">
        <authorList>
            <person name="Ekblom R."/>
            <person name="Jareborg N."/>
        </authorList>
    </citation>
    <scope>NUCLEOTIDE SEQUENCE [LARGE SCALE GENOMIC DNA]</scope>
    <source>
        <tissue evidence="1">Muscle</tissue>
    </source>
</reference>
<accession>A0A9X9LRJ3</accession>
<name>A0A9X9LRJ3_GULGU</name>
<evidence type="ECO:0000313" key="1">
    <source>
        <dbReference type="EMBL" id="VCW83920.1"/>
    </source>
</evidence>
<dbReference type="PANTHER" id="PTHR44525">
    <property type="entry name" value="WD REPEAT-CONTAINING PROTEIN 27"/>
    <property type="match status" value="1"/>
</dbReference>
<dbReference type="EMBL" id="CYRY02013167">
    <property type="protein sequence ID" value="VCW83920.1"/>
    <property type="molecule type" value="Genomic_DNA"/>
</dbReference>
<dbReference type="InterPro" id="IPR042411">
    <property type="entry name" value="WDR27"/>
</dbReference>